<evidence type="ECO:0000313" key="2">
    <source>
        <dbReference type="Proteomes" id="UP000295600"/>
    </source>
</evidence>
<sequence length="282" mass="33140">MRTTGFGLLILFLCMSCNDRHDHEGRTPLVELDGYFLYKEDLQSVQPVGLSKDDSLLFAEHYVRNWAEDVLLYDKAMDNIPNNGEIEKLVENYRKALIVHTYQQALIHQQLSDEISEQDLTDYYEKNQALFKVERPLIKGLFIKVPLSAPQLSNVRRWYRTEAREAVEKLEKYSLQNAVKYEYFYDKWVPASDILAMMPLKVANLEGYLGEHRQIELKDTAFYYFLNVSDLRSAGEQAPYEFAHAQVKDMLLNMKQVDFMKKVKDDLYQSAVKKDKIKYYLE</sequence>
<accession>A0A2R3MRY6</accession>
<evidence type="ECO:0000313" key="1">
    <source>
        <dbReference type="EMBL" id="TCO91098.1"/>
    </source>
</evidence>
<gene>
    <name evidence="1" type="ORF">EV202_1146</name>
</gene>
<dbReference type="AlphaFoldDB" id="A0A2R3MRY6"/>
<comment type="caution">
    <text evidence="1">The sequence shown here is derived from an EMBL/GenBank/DDBJ whole genome shotgun (WGS) entry which is preliminary data.</text>
</comment>
<reference evidence="1 2" key="1">
    <citation type="submission" date="2019-03" db="EMBL/GenBank/DDBJ databases">
        <title>Genomic Encyclopedia of Type Strains, Phase IV (KMG-IV): sequencing the most valuable type-strain genomes for metagenomic binning, comparative biology and taxonomic classification.</title>
        <authorList>
            <person name="Goeker M."/>
        </authorList>
    </citation>
    <scope>NUCLEOTIDE SEQUENCE [LARGE SCALE GENOMIC DNA]</scope>
    <source>
        <strain evidence="1 2">DSM 23917</strain>
    </source>
</reference>
<organism evidence="1 2">
    <name type="scientific">Prevotella heparinolytica</name>
    <dbReference type="NCBI Taxonomy" id="28113"/>
    <lineage>
        <taxon>Bacteria</taxon>
        <taxon>Pseudomonadati</taxon>
        <taxon>Bacteroidota</taxon>
        <taxon>Bacteroidia</taxon>
        <taxon>Bacteroidales</taxon>
        <taxon>Bacteroidaceae</taxon>
        <taxon>Bacteroides</taxon>
    </lineage>
</organism>
<dbReference type="RefSeq" id="WP_106069297.1">
    <property type="nucleotide sequence ID" value="NZ_CAUSQV010000046.1"/>
</dbReference>
<proteinExistence type="predicted"/>
<name>A0A2R3MRY6_9BACE</name>
<dbReference type="GeneID" id="94548315"/>
<protein>
    <submittedName>
        <fullName evidence="1">Uncharacterized protein</fullName>
    </submittedName>
</protein>
<dbReference type="Proteomes" id="UP000295600">
    <property type="component" value="Unassembled WGS sequence"/>
</dbReference>
<dbReference type="EMBL" id="SLXB01000014">
    <property type="protein sequence ID" value="TCO91098.1"/>
    <property type="molecule type" value="Genomic_DNA"/>
</dbReference>
<dbReference type="KEGG" id="bhf:C3V43_07670"/>